<dbReference type="EMBL" id="AZRL01000016">
    <property type="protein sequence ID" value="PNR96197.1"/>
    <property type="molecule type" value="Genomic_DNA"/>
</dbReference>
<dbReference type="RefSeq" id="WP_103067220.1">
    <property type="nucleotide sequence ID" value="NZ_AZRL01000016.1"/>
</dbReference>
<accession>A0A2K1P0D6</accession>
<gene>
    <name evidence="1" type="ORF">X929_06670</name>
</gene>
<dbReference type="OrthoDB" id="1799456at2"/>
<evidence type="ECO:0000313" key="1">
    <source>
        <dbReference type="EMBL" id="PNR96197.1"/>
    </source>
</evidence>
<dbReference type="AlphaFoldDB" id="A0A2K1P0D6"/>
<name>A0A2K1P0D6_9BACT</name>
<proteinExistence type="predicted"/>
<comment type="caution">
    <text evidence="1">The sequence shown here is derived from an EMBL/GenBank/DDBJ whole genome shotgun (WGS) entry which is preliminary data.</text>
</comment>
<sequence>MVEFFLELLKQVINNNQLQLVKRVKNTEFLTKIGWTEQDVHNFLLNELTKDDFILDGVEKDTNFPEGTVYIFKKQLCVEDEVYQIYIKIKYVEKKDYMVLLSFHESEEGEGNV</sequence>
<organism evidence="1 2">
    <name type="scientific">Petrotoga olearia DSM 13574</name>
    <dbReference type="NCBI Taxonomy" id="1122955"/>
    <lineage>
        <taxon>Bacteria</taxon>
        <taxon>Thermotogati</taxon>
        <taxon>Thermotogota</taxon>
        <taxon>Thermotogae</taxon>
        <taxon>Petrotogales</taxon>
        <taxon>Petrotogaceae</taxon>
        <taxon>Petrotoga</taxon>
    </lineage>
</organism>
<evidence type="ECO:0000313" key="2">
    <source>
        <dbReference type="Proteomes" id="UP000236434"/>
    </source>
</evidence>
<dbReference type="Proteomes" id="UP000236434">
    <property type="component" value="Unassembled WGS sequence"/>
</dbReference>
<protein>
    <recommendedName>
        <fullName evidence="3">MqsR (Motility quorum-sensing regulator) toxin of toxin-antitoxin system</fullName>
    </recommendedName>
</protein>
<evidence type="ECO:0008006" key="3">
    <source>
        <dbReference type="Google" id="ProtNLM"/>
    </source>
</evidence>
<reference evidence="1 2" key="1">
    <citation type="submission" date="2013-12" db="EMBL/GenBank/DDBJ databases">
        <title>Comparative genomics of Petrotoga isolates.</title>
        <authorList>
            <person name="Nesbo C.L."/>
            <person name="Charchuk R."/>
            <person name="Chow K."/>
        </authorList>
    </citation>
    <scope>NUCLEOTIDE SEQUENCE [LARGE SCALE GENOMIC DNA]</scope>
    <source>
        <strain evidence="1 2">DSM 13574</strain>
    </source>
</reference>